<evidence type="ECO:0008006" key="5">
    <source>
        <dbReference type="Google" id="ProtNLM"/>
    </source>
</evidence>
<dbReference type="InterPro" id="IPR002885">
    <property type="entry name" value="PPR_rpt"/>
</dbReference>
<name>A0A5P1EED6_ASPOF</name>
<dbReference type="OMA" id="ECYHRIS"/>
<dbReference type="InterPro" id="IPR011990">
    <property type="entry name" value="TPR-like_helical_dom_sf"/>
</dbReference>
<dbReference type="PANTHER" id="PTHR47926">
    <property type="entry name" value="PENTATRICOPEPTIDE REPEAT-CONTAINING PROTEIN"/>
    <property type="match status" value="1"/>
</dbReference>
<protein>
    <recommendedName>
        <fullName evidence="5">DYW domain-containing protein</fullName>
    </recommendedName>
</protein>
<dbReference type="Pfam" id="PF20431">
    <property type="entry name" value="E_motif"/>
    <property type="match status" value="1"/>
</dbReference>
<gene>
    <name evidence="3" type="ORF">A4U43_C07F23840</name>
</gene>
<dbReference type="FunFam" id="1.25.40.10:FF:000344">
    <property type="entry name" value="Pentatricopeptide repeat-containing protein"/>
    <property type="match status" value="1"/>
</dbReference>
<dbReference type="InterPro" id="IPR046960">
    <property type="entry name" value="PPR_At4g14850-like_plant"/>
</dbReference>
<evidence type="ECO:0000313" key="3">
    <source>
        <dbReference type="EMBL" id="ONK64265.1"/>
    </source>
</evidence>
<accession>A0A5P1EED6</accession>
<dbReference type="EMBL" id="CM007387">
    <property type="protein sequence ID" value="ONK64265.1"/>
    <property type="molecule type" value="Genomic_DNA"/>
</dbReference>
<dbReference type="Pfam" id="PF01535">
    <property type="entry name" value="PPR"/>
    <property type="match status" value="1"/>
</dbReference>
<dbReference type="PANTHER" id="PTHR47926:SF359">
    <property type="entry name" value="PENTACOTRIPEPTIDE-REPEAT REGION OF PRORP DOMAIN-CONTAINING PROTEIN"/>
    <property type="match status" value="1"/>
</dbReference>
<proteinExistence type="predicted"/>
<keyword evidence="1" id="KW-0677">Repeat</keyword>
<dbReference type="InterPro" id="IPR046848">
    <property type="entry name" value="E_motif"/>
</dbReference>
<dbReference type="Gramene" id="ONK64265">
    <property type="protein sequence ID" value="ONK64265"/>
    <property type="gene ID" value="A4U43_C07F23840"/>
</dbReference>
<evidence type="ECO:0000256" key="1">
    <source>
        <dbReference type="ARBA" id="ARBA00022737"/>
    </source>
</evidence>
<sequence>MMGNGILPNNFTFPFVLKVCANVAALKETRLIHGLIVKIGFESNVFVMNALLHAYSTGGSVWFASAVFAEMPERSVVSWNSMIDGYCRIGDSEKAYRLFVMMRELGLKPDGFALVSILSLSLQSGNLGFGRFVHWFVTVNGIEFDLILWNALLDMYGKCGELRMARLCFDRMPMKNVVSWTSLVCAHAKHGLIDLARVWFDRMPEKSIVSWNAMISCYIQHGLCRQGLELYSHMQNLRITPDENTLGNIVVGKQVMKHVLELETYNGGLYVLLSNMFYENQRWEDMKRLRKLMKERGIRKGKGRSSIEINGDVYEFMVEDTSHENSSYVHSTLDALTDHLMSLEWFCDLSVTSWQLEE</sequence>
<feature type="repeat" description="PPR" evidence="2">
    <location>
        <begin position="75"/>
        <end position="109"/>
    </location>
</feature>
<dbReference type="Proteomes" id="UP000243459">
    <property type="component" value="Chromosome 7"/>
</dbReference>
<dbReference type="NCBIfam" id="TIGR00756">
    <property type="entry name" value="PPR"/>
    <property type="match status" value="4"/>
</dbReference>
<evidence type="ECO:0000256" key="2">
    <source>
        <dbReference type="PROSITE-ProRule" id="PRU00708"/>
    </source>
</evidence>
<dbReference type="GO" id="GO:0003723">
    <property type="term" value="F:RNA binding"/>
    <property type="evidence" value="ECO:0007669"/>
    <property type="project" value="InterPro"/>
</dbReference>
<dbReference type="PROSITE" id="PS51375">
    <property type="entry name" value="PPR"/>
    <property type="match status" value="3"/>
</dbReference>
<keyword evidence="4" id="KW-1185">Reference proteome</keyword>
<feature type="repeat" description="PPR" evidence="2">
    <location>
        <begin position="145"/>
        <end position="179"/>
    </location>
</feature>
<reference evidence="4" key="1">
    <citation type="journal article" date="2017" name="Nat. Commun.">
        <title>The asparagus genome sheds light on the origin and evolution of a young Y chromosome.</title>
        <authorList>
            <person name="Harkess A."/>
            <person name="Zhou J."/>
            <person name="Xu C."/>
            <person name="Bowers J.E."/>
            <person name="Van der Hulst R."/>
            <person name="Ayyampalayam S."/>
            <person name="Mercati F."/>
            <person name="Riccardi P."/>
            <person name="McKain M.R."/>
            <person name="Kakrana A."/>
            <person name="Tang H."/>
            <person name="Ray J."/>
            <person name="Groenendijk J."/>
            <person name="Arikit S."/>
            <person name="Mathioni S.M."/>
            <person name="Nakano M."/>
            <person name="Shan H."/>
            <person name="Telgmann-Rauber A."/>
            <person name="Kanno A."/>
            <person name="Yue Z."/>
            <person name="Chen H."/>
            <person name="Li W."/>
            <person name="Chen Y."/>
            <person name="Xu X."/>
            <person name="Zhang Y."/>
            <person name="Luo S."/>
            <person name="Chen H."/>
            <person name="Gao J."/>
            <person name="Mao Z."/>
            <person name="Pires J.C."/>
            <person name="Luo M."/>
            <person name="Kudrna D."/>
            <person name="Wing R.A."/>
            <person name="Meyers B.C."/>
            <person name="Yi K."/>
            <person name="Kong H."/>
            <person name="Lavrijsen P."/>
            <person name="Sunseri F."/>
            <person name="Falavigna A."/>
            <person name="Ye Y."/>
            <person name="Leebens-Mack J.H."/>
            <person name="Chen G."/>
        </authorList>
    </citation>
    <scope>NUCLEOTIDE SEQUENCE [LARGE SCALE GENOMIC DNA]</scope>
    <source>
        <strain evidence="4">cv. DH0086</strain>
    </source>
</reference>
<dbReference type="Gene3D" id="1.25.40.10">
    <property type="entry name" value="Tetratricopeptide repeat domain"/>
    <property type="match status" value="3"/>
</dbReference>
<dbReference type="AlphaFoldDB" id="A0A5P1EED6"/>
<organism evidence="3 4">
    <name type="scientific">Asparagus officinalis</name>
    <name type="common">Garden asparagus</name>
    <dbReference type="NCBI Taxonomy" id="4686"/>
    <lineage>
        <taxon>Eukaryota</taxon>
        <taxon>Viridiplantae</taxon>
        <taxon>Streptophyta</taxon>
        <taxon>Embryophyta</taxon>
        <taxon>Tracheophyta</taxon>
        <taxon>Spermatophyta</taxon>
        <taxon>Magnoliopsida</taxon>
        <taxon>Liliopsida</taxon>
        <taxon>Asparagales</taxon>
        <taxon>Asparagaceae</taxon>
        <taxon>Asparagoideae</taxon>
        <taxon>Asparagus</taxon>
    </lineage>
</organism>
<feature type="repeat" description="PPR" evidence="2">
    <location>
        <begin position="207"/>
        <end position="241"/>
    </location>
</feature>
<dbReference type="GO" id="GO:0009451">
    <property type="term" value="P:RNA modification"/>
    <property type="evidence" value="ECO:0007669"/>
    <property type="project" value="InterPro"/>
</dbReference>
<dbReference type="Pfam" id="PF13041">
    <property type="entry name" value="PPR_2"/>
    <property type="match status" value="2"/>
</dbReference>
<evidence type="ECO:0000313" key="4">
    <source>
        <dbReference type="Proteomes" id="UP000243459"/>
    </source>
</evidence>